<dbReference type="PANTHER" id="PTHR13710:SF120">
    <property type="entry name" value="BIFUNCTIONAL 3'-5' EXONUCLEASE_ATP-DEPENDENT HELICASE WRN"/>
    <property type="match status" value="1"/>
</dbReference>
<dbReference type="EC" id="5.6.2.4" evidence="5"/>
<name>A0A0C2XAH6_AMAMK</name>
<dbReference type="Pfam" id="PF00271">
    <property type="entry name" value="Helicase_C"/>
    <property type="match status" value="1"/>
</dbReference>
<dbReference type="InParanoid" id="A0A0C2XAH6"/>
<comment type="similarity">
    <text evidence="1">Belongs to the helicase family. RecQ subfamily.</text>
</comment>
<dbReference type="SMART" id="SM00487">
    <property type="entry name" value="DEXDc"/>
    <property type="match status" value="1"/>
</dbReference>
<feature type="domain" description="Helicase C-terminal" evidence="7">
    <location>
        <begin position="224"/>
        <end position="357"/>
    </location>
</feature>
<dbReference type="HOGENOM" id="CLU_001103_19_6_1"/>
<dbReference type="GO" id="GO:0005737">
    <property type="term" value="C:cytoplasm"/>
    <property type="evidence" value="ECO:0007669"/>
    <property type="project" value="TreeGrafter"/>
</dbReference>
<comment type="catalytic activity">
    <reaction evidence="4">
        <text>Couples ATP hydrolysis with the unwinding of duplex DNA by translocating in the 3'-5' direction.</text>
        <dbReference type="EC" id="5.6.2.4"/>
    </reaction>
</comment>
<feature type="non-terminal residue" evidence="8">
    <location>
        <position position="1"/>
    </location>
</feature>
<proteinExistence type="inferred from homology"/>
<dbReference type="GO" id="GO:0005694">
    <property type="term" value="C:chromosome"/>
    <property type="evidence" value="ECO:0007669"/>
    <property type="project" value="TreeGrafter"/>
</dbReference>
<keyword evidence="3" id="KW-0067">ATP-binding</keyword>
<dbReference type="InterPro" id="IPR011545">
    <property type="entry name" value="DEAD/DEAH_box_helicase_dom"/>
</dbReference>
<evidence type="ECO:0000256" key="3">
    <source>
        <dbReference type="ARBA" id="ARBA00022840"/>
    </source>
</evidence>
<dbReference type="EMBL" id="KN818239">
    <property type="protein sequence ID" value="KIL65828.1"/>
    <property type="molecule type" value="Genomic_DNA"/>
</dbReference>
<dbReference type="PANTHER" id="PTHR13710">
    <property type="entry name" value="DNA HELICASE RECQ FAMILY MEMBER"/>
    <property type="match status" value="1"/>
</dbReference>
<accession>A0A0C2XAH6</accession>
<dbReference type="Pfam" id="PF00270">
    <property type="entry name" value="DEAD"/>
    <property type="match status" value="1"/>
</dbReference>
<sequence length="357" mass="39877">VRNLVAGKLGKRACLLQIQAALALYGGNDVVVSAATGFGKTLTFWIPLLMALEEGQDKIIFVVTPLNLLGRQNVETLEGLGIPAVAVDGQSISERVLKDIEAGSYRVIVINPELLMGNSAVAKLWKTKFARKILTIIFDEAHCISQWGDFRSEYKYLGDLRFQINNEVPFYAVSATLPPAVLADIRLTLRLRHGQTVCLQRSVDRPDISLMVRPFLYPLSSFRDLDFLVPKIPEGYKEGDELTIHKFVIFFDSTKHAQSAAKHLQSLLPDAFKRKIVWFHSIMTSEFRKDATDAFRMSDLWGLCATDAFGMGMDLPDIKIVVQWKATCTLCALWQRFGRGARGNGSRATAILLVEKK</sequence>
<evidence type="ECO:0000313" key="8">
    <source>
        <dbReference type="EMBL" id="KIL65828.1"/>
    </source>
</evidence>
<reference evidence="8 9" key="1">
    <citation type="submission" date="2014-04" db="EMBL/GenBank/DDBJ databases">
        <title>Evolutionary Origins and Diversification of the Mycorrhizal Mutualists.</title>
        <authorList>
            <consortium name="DOE Joint Genome Institute"/>
            <consortium name="Mycorrhizal Genomics Consortium"/>
            <person name="Kohler A."/>
            <person name="Kuo A."/>
            <person name="Nagy L.G."/>
            <person name="Floudas D."/>
            <person name="Copeland A."/>
            <person name="Barry K.W."/>
            <person name="Cichocki N."/>
            <person name="Veneault-Fourrey C."/>
            <person name="LaButti K."/>
            <person name="Lindquist E.A."/>
            <person name="Lipzen A."/>
            <person name="Lundell T."/>
            <person name="Morin E."/>
            <person name="Murat C."/>
            <person name="Riley R."/>
            <person name="Ohm R."/>
            <person name="Sun H."/>
            <person name="Tunlid A."/>
            <person name="Henrissat B."/>
            <person name="Grigoriev I.V."/>
            <person name="Hibbett D.S."/>
            <person name="Martin F."/>
        </authorList>
    </citation>
    <scope>NUCLEOTIDE SEQUENCE [LARGE SCALE GENOMIC DNA]</scope>
    <source>
        <strain evidence="8 9">Koide BX008</strain>
    </source>
</reference>
<protein>
    <recommendedName>
        <fullName evidence="5">DNA 3'-5' helicase</fullName>
        <ecNumber evidence="5">5.6.2.4</ecNumber>
    </recommendedName>
</protein>
<organism evidence="8 9">
    <name type="scientific">Amanita muscaria (strain Koide BX008)</name>
    <dbReference type="NCBI Taxonomy" id="946122"/>
    <lineage>
        <taxon>Eukaryota</taxon>
        <taxon>Fungi</taxon>
        <taxon>Dikarya</taxon>
        <taxon>Basidiomycota</taxon>
        <taxon>Agaricomycotina</taxon>
        <taxon>Agaricomycetes</taxon>
        <taxon>Agaricomycetidae</taxon>
        <taxon>Agaricales</taxon>
        <taxon>Pluteineae</taxon>
        <taxon>Amanitaceae</taxon>
        <taxon>Amanita</taxon>
    </lineage>
</organism>
<keyword evidence="2" id="KW-0547">Nucleotide-binding</keyword>
<evidence type="ECO:0000313" key="9">
    <source>
        <dbReference type="Proteomes" id="UP000054549"/>
    </source>
</evidence>
<evidence type="ECO:0000259" key="6">
    <source>
        <dbReference type="PROSITE" id="PS51192"/>
    </source>
</evidence>
<dbReference type="GO" id="GO:0000724">
    <property type="term" value="P:double-strand break repair via homologous recombination"/>
    <property type="evidence" value="ECO:0007669"/>
    <property type="project" value="TreeGrafter"/>
</dbReference>
<dbReference type="GO" id="GO:0003676">
    <property type="term" value="F:nucleic acid binding"/>
    <property type="evidence" value="ECO:0007669"/>
    <property type="project" value="InterPro"/>
</dbReference>
<keyword evidence="9" id="KW-1185">Reference proteome</keyword>
<evidence type="ECO:0000259" key="7">
    <source>
        <dbReference type="PROSITE" id="PS51194"/>
    </source>
</evidence>
<dbReference type="Gene3D" id="3.40.50.300">
    <property type="entry name" value="P-loop containing nucleotide triphosphate hydrolases"/>
    <property type="match status" value="2"/>
</dbReference>
<dbReference type="GO" id="GO:0005634">
    <property type="term" value="C:nucleus"/>
    <property type="evidence" value="ECO:0007669"/>
    <property type="project" value="TreeGrafter"/>
</dbReference>
<dbReference type="PROSITE" id="PS51192">
    <property type="entry name" value="HELICASE_ATP_BIND_1"/>
    <property type="match status" value="1"/>
</dbReference>
<evidence type="ECO:0000256" key="2">
    <source>
        <dbReference type="ARBA" id="ARBA00022741"/>
    </source>
</evidence>
<feature type="non-terminal residue" evidence="8">
    <location>
        <position position="357"/>
    </location>
</feature>
<gene>
    <name evidence="8" type="ORF">M378DRAFT_47762</name>
</gene>
<dbReference type="InterPro" id="IPR014001">
    <property type="entry name" value="Helicase_ATP-bd"/>
</dbReference>
<dbReference type="STRING" id="946122.A0A0C2XAH6"/>
<dbReference type="InterPro" id="IPR001650">
    <property type="entry name" value="Helicase_C-like"/>
</dbReference>
<dbReference type="GO" id="GO:0009378">
    <property type="term" value="F:four-way junction helicase activity"/>
    <property type="evidence" value="ECO:0007669"/>
    <property type="project" value="TreeGrafter"/>
</dbReference>
<evidence type="ECO:0000256" key="1">
    <source>
        <dbReference type="ARBA" id="ARBA00005446"/>
    </source>
</evidence>
<feature type="domain" description="Helicase ATP-binding" evidence="6">
    <location>
        <begin position="21"/>
        <end position="195"/>
    </location>
</feature>
<dbReference type="SMART" id="SM00490">
    <property type="entry name" value="HELICc"/>
    <property type="match status" value="1"/>
</dbReference>
<dbReference type="InterPro" id="IPR027417">
    <property type="entry name" value="P-loop_NTPase"/>
</dbReference>
<evidence type="ECO:0000256" key="4">
    <source>
        <dbReference type="ARBA" id="ARBA00034617"/>
    </source>
</evidence>
<dbReference type="AlphaFoldDB" id="A0A0C2XAH6"/>
<evidence type="ECO:0000256" key="5">
    <source>
        <dbReference type="ARBA" id="ARBA00034808"/>
    </source>
</evidence>
<dbReference type="OrthoDB" id="10261556at2759"/>
<dbReference type="Proteomes" id="UP000054549">
    <property type="component" value="Unassembled WGS sequence"/>
</dbReference>
<dbReference type="GO" id="GO:0005524">
    <property type="term" value="F:ATP binding"/>
    <property type="evidence" value="ECO:0007669"/>
    <property type="project" value="UniProtKB-KW"/>
</dbReference>
<dbReference type="PROSITE" id="PS51194">
    <property type="entry name" value="HELICASE_CTER"/>
    <property type="match status" value="1"/>
</dbReference>
<dbReference type="SUPFAM" id="SSF52540">
    <property type="entry name" value="P-loop containing nucleoside triphosphate hydrolases"/>
    <property type="match status" value="1"/>
</dbReference>
<dbReference type="GO" id="GO:0043138">
    <property type="term" value="F:3'-5' DNA helicase activity"/>
    <property type="evidence" value="ECO:0007669"/>
    <property type="project" value="UniProtKB-EC"/>
</dbReference>